<evidence type="ECO:0008006" key="4">
    <source>
        <dbReference type="Google" id="ProtNLM"/>
    </source>
</evidence>
<keyword evidence="1" id="KW-0472">Membrane</keyword>
<keyword evidence="1" id="KW-1133">Transmembrane helix</keyword>
<dbReference type="AlphaFoldDB" id="B9DXI4"/>
<evidence type="ECO:0000256" key="1">
    <source>
        <dbReference type="SAM" id="Phobius"/>
    </source>
</evidence>
<dbReference type="NCBIfam" id="TIGR02862">
    <property type="entry name" value="spore_BofA"/>
    <property type="match status" value="1"/>
</dbReference>
<evidence type="ECO:0000313" key="3">
    <source>
        <dbReference type="Proteomes" id="UP000007969"/>
    </source>
</evidence>
<name>B9DXI4_CLOK1</name>
<reference evidence="3" key="1">
    <citation type="submission" date="2005-09" db="EMBL/GenBank/DDBJ databases">
        <title>Complete genome sequence of Clostridium kluyveri and comparative genomics of Clostridia species.</title>
        <authorList>
            <person name="Inui M."/>
            <person name="Nonaka H."/>
            <person name="Shinoda Y."/>
            <person name="Ikenaga Y."/>
            <person name="Abe M."/>
            <person name="Naito K."/>
            <person name="Vertes A.A."/>
            <person name="Yukawa H."/>
        </authorList>
    </citation>
    <scope>NUCLEOTIDE SEQUENCE [LARGE SCALE GENOMIC DNA]</scope>
    <source>
        <strain evidence="3">NBRC 12016</strain>
    </source>
</reference>
<protein>
    <recommendedName>
        <fullName evidence="4">Pro-sigmaK processing inhibitor BofA</fullName>
    </recommendedName>
</protein>
<gene>
    <name evidence="2" type="ordered locus">CKR_3376</name>
</gene>
<evidence type="ECO:0000313" key="2">
    <source>
        <dbReference type="EMBL" id="BAH08427.1"/>
    </source>
</evidence>
<feature type="transmembrane region" description="Helical" evidence="1">
    <location>
        <begin position="13"/>
        <end position="31"/>
    </location>
</feature>
<dbReference type="HOGENOM" id="CLU_167355_2_0_9"/>
<feature type="transmembrane region" description="Helical" evidence="1">
    <location>
        <begin position="38"/>
        <end position="64"/>
    </location>
</feature>
<dbReference type="KEGG" id="ckr:CKR_3376"/>
<sequence length="94" mass="10265">MGYMGGISIMVEYIGYFLIAIVGLYVIVKVFSWPIKILFKLIINAVLGVVLLVIVNLIGSYFGFSIGINAITALIAGFLGIPGVIFLIIFKLFF</sequence>
<proteinExistence type="predicted"/>
<dbReference type="InterPro" id="IPR010001">
    <property type="entry name" value="BofA"/>
</dbReference>
<dbReference type="Proteomes" id="UP000007969">
    <property type="component" value="Chromosome"/>
</dbReference>
<organism evidence="2 3">
    <name type="scientific">Clostridium kluyveri (strain NBRC 12016)</name>
    <dbReference type="NCBI Taxonomy" id="583346"/>
    <lineage>
        <taxon>Bacteria</taxon>
        <taxon>Bacillati</taxon>
        <taxon>Bacillota</taxon>
        <taxon>Clostridia</taxon>
        <taxon>Eubacteriales</taxon>
        <taxon>Clostridiaceae</taxon>
        <taxon>Clostridium</taxon>
    </lineage>
</organism>
<dbReference type="Pfam" id="PF07441">
    <property type="entry name" value="BofA"/>
    <property type="match status" value="1"/>
</dbReference>
<keyword evidence="1" id="KW-0812">Transmembrane</keyword>
<feature type="transmembrane region" description="Helical" evidence="1">
    <location>
        <begin position="70"/>
        <end position="93"/>
    </location>
</feature>
<dbReference type="EMBL" id="AP009049">
    <property type="protein sequence ID" value="BAH08427.1"/>
    <property type="molecule type" value="Genomic_DNA"/>
</dbReference>
<accession>B9DXI4</accession>